<gene>
    <name evidence="1" type="ORF">Ltuc_0412</name>
</gene>
<proteinExistence type="predicted"/>
<dbReference type="AlphaFoldDB" id="A0A0W0ZTT3"/>
<dbReference type="EMBL" id="LNZA01000001">
    <property type="protein sequence ID" value="KTD72565.1"/>
    <property type="molecule type" value="Genomic_DNA"/>
</dbReference>
<dbReference type="NCBIfam" id="NF045477">
    <property type="entry name" value="LPO_1073_dom"/>
    <property type="match status" value="1"/>
</dbReference>
<comment type="caution">
    <text evidence="1">The sequence shown here is derived from an EMBL/GenBank/DDBJ whole genome shotgun (WGS) entry which is preliminary data.</text>
</comment>
<name>A0A0W0ZTT3_9GAMM</name>
<dbReference type="InterPro" id="IPR053773">
    <property type="entry name" value="Vpar_1526-like"/>
</dbReference>
<dbReference type="OrthoDB" id="9156966at2"/>
<evidence type="ECO:0000313" key="2">
    <source>
        <dbReference type="Proteomes" id="UP000054693"/>
    </source>
</evidence>
<dbReference type="RefSeq" id="WP_133138373.1">
    <property type="nucleotide sequence ID" value="NZ_CAAAIP010000010.1"/>
</dbReference>
<dbReference type="PATRIC" id="fig|40335.7.peg.428"/>
<evidence type="ECO:0000313" key="1">
    <source>
        <dbReference type="EMBL" id="KTD72565.1"/>
    </source>
</evidence>
<reference evidence="1 2" key="1">
    <citation type="submission" date="2015-11" db="EMBL/GenBank/DDBJ databases">
        <title>Genomic analysis of 38 Legionella species identifies large and diverse effector repertoires.</title>
        <authorList>
            <person name="Burstein D."/>
            <person name="Amaro F."/>
            <person name="Zusman T."/>
            <person name="Lifshitz Z."/>
            <person name="Cohen O."/>
            <person name="Gilbert J.A."/>
            <person name="Pupko T."/>
            <person name="Shuman H.A."/>
            <person name="Segal G."/>
        </authorList>
    </citation>
    <scope>NUCLEOTIDE SEQUENCE [LARGE SCALE GENOMIC DNA]</scope>
    <source>
        <strain evidence="1 2">ATCC 49180</strain>
    </source>
</reference>
<accession>A0A0W0ZTT3</accession>
<protein>
    <submittedName>
        <fullName evidence="1">Uncharacterized protein</fullName>
    </submittedName>
</protein>
<keyword evidence="2" id="KW-1185">Reference proteome</keyword>
<sequence length="364" mass="41313">MFKLAKTLLSKMIPKGKNKQIQKSGKESTNFLAQGNITINNGLDYDDVKQICNDLFRENFLILQHEAENTIRQRLDEFTANLIVALKSESQINLDAAKDPDLQFAIYTSQKEYARSGKVDLLNLLTNLLIDRFKSEDHDFKKIVLNEAIQVANKLTKQQLNIISLVFLSAESAKVIINVISFENYLKTFLPFCEDFKGGLYDFRHIEYVGCGNIPFIGSKFTDHLKANYGGVLSKGFDLDEIKELPLTTEQFKQLIIPCLRNNKKFQINALNHTVLEESGRKLGLDTEKIQILKKLQDNYVYTEEEILELLASISPILLTLNTSWNTTNLGHLKLTTVGVAVAQANITRITGEKYELNTWLNAS</sequence>
<organism evidence="1 2">
    <name type="scientific">Legionella tucsonensis</name>
    <dbReference type="NCBI Taxonomy" id="40335"/>
    <lineage>
        <taxon>Bacteria</taxon>
        <taxon>Pseudomonadati</taxon>
        <taxon>Pseudomonadota</taxon>
        <taxon>Gammaproteobacteria</taxon>
        <taxon>Legionellales</taxon>
        <taxon>Legionellaceae</taxon>
        <taxon>Legionella</taxon>
    </lineage>
</organism>
<dbReference type="Proteomes" id="UP000054693">
    <property type="component" value="Unassembled WGS sequence"/>
</dbReference>